<name>A0A2M7BR26_9BACT</name>
<gene>
    <name evidence="2" type="ORF">COS52_05280</name>
</gene>
<dbReference type="PANTHER" id="PTHR34322:SF2">
    <property type="entry name" value="TRANSPOSASE IS200-LIKE DOMAIN-CONTAINING PROTEIN"/>
    <property type="match status" value="1"/>
</dbReference>
<feature type="domain" description="Transposase IS200-like" evidence="1">
    <location>
        <begin position="58"/>
        <end position="159"/>
    </location>
</feature>
<evidence type="ECO:0000259" key="1">
    <source>
        <dbReference type="SMART" id="SM01321"/>
    </source>
</evidence>
<sequence length="224" mass="27409">MQKYFVIYLKIYMTTRFFPKGEIFHICNKSISNYQIFRKERWIFRFLTTINYYNFIQVDKCLSKAIREPLDLPDIMINNHRRIFSLLAYCIMPDHYHLLVKLQSEYSFSKYMNNIENSYSRYFNTFNRRKGPLWQSQFRAVIVEDNVTLLHIHRYIHLNPTTSGFVEKPEEWEWSSYKYFITEKRGLAEHKEISINSIGRYKRFVENQIDYQKTIKGIRRSLLE</sequence>
<protein>
    <recommendedName>
        <fullName evidence="1">Transposase IS200-like domain-containing protein</fullName>
    </recommendedName>
</protein>
<evidence type="ECO:0000313" key="3">
    <source>
        <dbReference type="Proteomes" id="UP000230119"/>
    </source>
</evidence>
<accession>A0A2M7BR26</accession>
<dbReference type="Proteomes" id="UP000230119">
    <property type="component" value="Unassembled WGS sequence"/>
</dbReference>
<dbReference type="Gene3D" id="3.30.70.1290">
    <property type="entry name" value="Transposase IS200-like"/>
    <property type="match status" value="1"/>
</dbReference>
<dbReference type="InterPro" id="IPR036515">
    <property type="entry name" value="Transposase_17_sf"/>
</dbReference>
<reference evidence="3" key="1">
    <citation type="submission" date="2017-09" db="EMBL/GenBank/DDBJ databases">
        <title>Depth-based differentiation of microbial function through sediment-hosted aquifers and enrichment of novel symbionts in the deep terrestrial subsurface.</title>
        <authorList>
            <person name="Probst A.J."/>
            <person name="Ladd B."/>
            <person name="Jarett J.K."/>
            <person name="Geller-Mcgrath D.E."/>
            <person name="Sieber C.M.K."/>
            <person name="Emerson J.B."/>
            <person name="Anantharaman K."/>
            <person name="Thomas B.C."/>
            <person name="Malmstrom R."/>
            <person name="Stieglmeier M."/>
            <person name="Klingl A."/>
            <person name="Woyke T."/>
            <person name="Ryan C.M."/>
            <person name="Banfield J.F."/>
        </authorList>
    </citation>
    <scope>NUCLEOTIDE SEQUENCE [LARGE SCALE GENOMIC DNA]</scope>
</reference>
<evidence type="ECO:0000313" key="2">
    <source>
        <dbReference type="EMBL" id="PIV07946.1"/>
    </source>
</evidence>
<dbReference type="SUPFAM" id="SSF143422">
    <property type="entry name" value="Transposase IS200-like"/>
    <property type="match status" value="1"/>
</dbReference>
<dbReference type="InterPro" id="IPR002686">
    <property type="entry name" value="Transposase_17"/>
</dbReference>
<dbReference type="EMBL" id="PEVA01000222">
    <property type="protein sequence ID" value="PIV07946.1"/>
    <property type="molecule type" value="Genomic_DNA"/>
</dbReference>
<dbReference type="PANTHER" id="PTHR34322">
    <property type="entry name" value="TRANSPOSASE, Y1_TNP DOMAIN-CONTAINING"/>
    <property type="match status" value="1"/>
</dbReference>
<dbReference type="Pfam" id="PF01797">
    <property type="entry name" value="Y1_Tnp"/>
    <property type="match status" value="1"/>
</dbReference>
<organism evidence="2 3">
    <name type="scientific">Candidatus Roizmanbacteria bacterium CG03_land_8_20_14_0_80_39_12</name>
    <dbReference type="NCBI Taxonomy" id="1974847"/>
    <lineage>
        <taxon>Bacteria</taxon>
        <taxon>Candidatus Roizmaniibacteriota</taxon>
    </lineage>
</organism>
<comment type="caution">
    <text evidence="2">The sequence shown here is derived from an EMBL/GenBank/DDBJ whole genome shotgun (WGS) entry which is preliminary data.</text>
</comment>
<dbReference type="GO" id="GO:0004803">
    <property type="term" value="F:transposase activity"/>
    <property type="evidence" value="ECO:0007669"/>
    <property type="project" value="InterPro"/>
</dbReference>
<dbReference type="SMART" id="SM01321">
    <property type="entry name" value="Y1_Tnp"/>
    <property type="match status" value="1"/>
</dbReference>
<dbReference type="GO" id="GO:0006313">
    <property type="term" value="P:DNA transposition"/>
    <property type="evidence" value="ECO:0007669"/>
    <property type="project" value="InterPro"/>
</dbReference>
<dbReference type="GO" id="GO:0003677">
    <property type="term" value="F:DNA binding"/>
    <property type="evidence" value="ECO:0007669"/>
    <property type="project" value="InterPro"/>
</dbReference>
<dbReference type="AlphaFoldDB" id="A0A2M7BR26"/>
<proteinExistence type="predicted"/>